<keyword evidence="1" id="KW-1133">Transmembrane helix</keyword>
<dbReference type="EMBL" id="LNQL01000002">
    <property type="protein sequence ID" value="KSU49378.1"/>
    <property type="molecule type" value="Genomic_DNA"/>
</dbReference>
<keyword evidence="1" id="KW-0812">Transmembrane</keyword>
<feature type="transmembrane region" description="Helical" evidence="1">
    <location>
        <begin position="33"/>
        <end position="49"/>
    </location>
</feature>
<dbReference type="Proteomes" id="UP001387110">
    <property type="component" value="Unassembled WGS sequence"/>
</dbReference>
<evidence type="ECO:0000313" key="4">
    <source>
        <dbReference type="EMBL" id="MEI4462639.1"/>
    </source>
</evidence>
<dbReference type="EMBL" id="JBAWKY010000002">
    <property type="protein sequence ID" value="MEI4462639.1"/>
    <property type="molecule type" value="Genomic_DNA"/>
</dbReference>
<organism evidence="2 5">
    <name type="scientific">Exiguobacterium indicum</name>
    <dbReference type="NCBI Taxonomy" id="296995"/>
    <lineage>
        <taxon>Bacteria</taxon>
        <taxon>Bacillati</taxon>
        <taxon>Bacillota</taxon>
        <taxon>Bacilli</taxon>
        <taxon>Bacillales</taxon>
        <taxon>Bacillales Family XII. Incertae Sedis</taxon>
        <taxon>Exiguobacterium</taxon>
    </lineage>
</organism>
<dbReference type="OrthoDB" id="2937806at2"/>
<reference evidence="4 7" key="3">
    <citation type="submission" date="2023-12" db="EMBL/GenBank/DDBJ databases">
        <authorList>
            <person name="Easwaran N."/>
            <person name="Lazarus H.P.S."/>
        </authorList>
    </citation>
    <scope>NUCLEOTIDE SEQUENCE [LARGE SCALE GENOMIC DNA]</scope>
    <source>
        <strain evidence="4 7">VIT-2023</strain>
    </source>
</reference>
<accession>A0A0V8GGR6</accession>
<dbReference type="RefSeq" id="WP_023467740.1">
    <property type="nucleotide sequence ID" value="NZ_FMYN01000002.1"/>
</dbReference>
<dbReference type="Proteomes" id="UP000053797">
    <property type="component" value="Unassembled WGS sequence"/>
</dbReference>
<evidence type="ECO:0000256" key="1">
    <source>
        <dbReference type="SAM" id="Phobius"/>
    </source>
</evidence>
<dbReference type="AlphaFoldDB" id="A0A0V8GGR6"/>
<dbReference type="Proteomes" id="UP000072605">
    <property type="component" value="Unassembled WGS sequence"/>
</dbReference>
<comment type="caution">
    <text evidence="2">The sequence shown here is derived from an EMBL/GenBank/DDBJ whole genome shotgun (WGS) entry which is preliminary data.</text>
</comment>
<protein>
    <submittedName>
        <fullName evidence="2">Uncharacterized protein</fullName>
    </submittedName>
</protein>
<evidence type="ECO:0000313" key="3">
    <source>
        <dbReference type="EMBL" id="KTR27530.1"/>
    </source>
</evidence>
<evidence type="ECO:0000313" key="5">
    <source>
        <dbReference type="Proteomes" id="UP000053797"/>
    </source>
</evidence>
<evidence type="ECO:0000313" key="2">
    <source>
        <dbReference type="EMBL" id="KSU49378.1"/>
    </source>
</evidence>
<evidence type="ECO:0000313" key="7">
    <source>
        <dbReference type="Proteomes" id="UP001387110"/>
    </source>
</evidence>
<sequence>MSYKTLYVRLLFLALLIFGGSMLLHYIQTGDVYIGHLIVSVAACVLLIFRRTTSLHEQA</sequence>
<reference evidence="3 6" key="2">
    <citation type="journal article" date="2016" name="Front. Microbiol.">
        <title>Genomic Resource of Rice Seed Associated Bacteria.</title>
        <authorList>
            <person name="Midha S."/>
            <person name="Bansal K."/>
            <person name="Sharma S."/>
            <person name="Kumar N."/>
            <person name="Patil P.P."/>
            <person name="Chaudhry V."/>
            <person name="Patil P.B."/>
        </authorList>
    </citation>
    <scope>NUCLEOTIDE SEQUENCE [LARGE SCALE GENOMIC DNA]</scope>
    <source>
        <strain evidence="3 6">RSA11</strain>
    </source>
</reference>
<dbReference type="EMBL" id="LDQV01000013">
    <property type="protein sequence ID" value="KTR27530.1"/>
    <property type="molecule type" value="Genomic_DNA"/>
</dbReference>
<feature type="transmembrane region" description="Helical" evidence="1">
    <location>
        <begin position="7"/>
        <end position="27"/>
    </location>
</feature>
<name>A0A0V8GGR6_9BACL</name>
<proteinExistence type="predicted"/>
<keyword evidence="1" id="KW-0472">Membrane</keyword>
<reference evidence="2 5" key="1">
    <citation type="journal article" date="2015" name="Int. J. Syst. Evol. Microbiol.">
        <title>Exiguobacterium enclense sp. nov., isolated from sediment.</title>
        <authorList>
            <person name="Dastager S.G."/>
            <person name="Mawlankar R."/>
            <person name="Sonalkar V.V."/>
            <person name="Thorat M.N."/>
            <person name="Mual P."/>
            <person name="Verma A."/>
            <person name="Krishnamurthi S."/>
            <person name="Tang S.K."/>
            <person name="Li W.J."/>
        </authorList>
    </citation>
    <scope>NUCLEOTIDE SEQUENCE [LARGE SCALE GENOMIC DNA]</scope>
    <source>
        <strain evidence="2 5">NIO-1109</strain>
    </source>
</reference>
<gene>
    <name evidence="2" type="ORF">AS033_08405</name>
    <name evidence="3" type="ORF">RSA11_04840</name>
    <name evidence="4" type="ORF">SZL87_09410</name>
</gene>
<keyword evidence="7" id="KW-1185">Reference proteome</keyword>
<evidence type="ECO:0000313" key="6">
    <source>
        <dbReference type="Proteomes" id="UP000072605"/>
    </source>
</evidence>